<evidence type="ECO:0000313" key="1">
    <source>
        <dbReference type="EMBL" id="RXG90683.1"/>
    </source>
</evidence>
<keyword evidence="2" id="KW-1185">Reference proteome</keyword>
<organism evidence="1 2">
    <name type="scientific">Bradyrhizobium zhanjiangense</name>
    <dbReference type="NCBI Taxonomy" id="1325107"/>
    <lineage>
        <taxon>Bacteria</taxon>
        <taxon>Pseudomonadati</taxon>
        <taxon>Pseudomonadota</taxon>
        <taxon>Alphaproteobacteria</taxon>
        <taxon>Hyphomicrobiales</taxon>
        <taxon>Nitrobacteraceae</taxon>
        <taxon>Bradyrhizobium</taxon>
    </lineage>
</organism>
<dbReference type="Proteomes" id="UP000289946">
    <property type="component" value="Unassembled WGS sequence"/>
</dbReference>
<name>A0ABY0DGC0_9BRAD</name>
<proteinExistence type="predicted"/>
<comment type="caution">
    <text evidence="1">The sequence shown here is derived from an EMBL/GenBank/DDBJ whole genome shotgun (WGS) entry which is preliminary data.</text>
</comment>
<gene>
    <name evidence="1" type="ORF">EAS62_26895</name>
</gene>
<protein>
    <submittedName>
        <fullName evidence="1">Uncharacterized protein</fullName>
    </submittedName>
</protein>
<evidence type="ECO:0000313" key="2">
    <source>
        <dbReference type="Proteomes" id="UP000289946"/>
    </source>
</evidence>
<dbReference type="EMBL" id="RDRA01000016">
    <property type="protein sequence ID" value="RXG90683.1"/>
    <property type="molecule type" value="Genomic_DNA"/>
</dbReference>
<accession>A0ABY0DGC0</accession>
<sequence length="90" mass="9873">MAIGMFQTCQQRPSLSVAKIRHEQAMDDARFHLLALDIKLGQPLIEFSDRVNNLEAELASARDGVFIGNPTMRLLCGGQVRSTSSALMSP</sequence>
<reference evidence="1 2" key="1">
    <citation type="submission" date="2018-10" db="EMBL/GenBank/DDBJ databases">
        <title>Bradyrhizobium sp. nov., isolated from effective nodules of peanut in China.</title>
        <authorList>
            <person name="Li Y."/>
        </authorList>
    </citation>
    <scope>NUCLEOTIDE SEQUENCE [LARGE SCALE GENOMIC DNA]</scope>
    <source>
        <strain evidence="1 2">CCBAU 51781</strain>
    </source>
</reference>